<dbReference type="AlphaFoldDB" id="J9HYU8"/>
<evidence type="ECO:0000313" key="1">
    <source>
        <dbReference type="EMBL" id="EJY57665.1"/>
    </source>
</evidence>
<dbReference type="EMBL" id="CH477416">
    <property type="protein sequence ID" value="EJY57665.1"/>
    <property type="molecule type" value="Genomic_DNA"/>
</dbReference>
<organism evidence="1 2">
    <name type="scientific">Aedes aegypti</name>
    <name type="common">Yellowfever mosquito</name>
    <name type="synonym">Culex aegypti</name>
    <dbReference type="NCBI Taxonomy" id="7159"/>
    <lineage>
        <taxon>Eukaryota</taxon>
        <taxon>Metazoa</taxon>
        <taxon>Ecdysozoa</taxon>
        <taxon>Arthropoda</taxon>
        <taxon>Hexapoda</taxon>
        <taxon>Insecta</taxon>
        <taxon>Pterygota</taxon>
        <taxon>Neoptera</taxon>
        <taxon>Endopterygota</taxon>
        <taxon>Diptera</taxon>
        <taxon>Nematocera</taxon>
        <taxon>Culicoidea</taxon>
        <taxon>Culicidae</taxon>
        <taxon>Culicinae</taxon>
        <taxon>Aedini</taxon>
        <taxon>Aedes</taxon>
        <taxon>Stegomyia</taxon>
    </lineage>
</organism>
<protein>
    <submittedName>
        <fullName evidence="1">AAEL017173-PA</fullName>
    </submittedName>
</protein>
<reference evidence="1" key="3">
    <citation type="submission" date="2012-09" db="EMBL/GenBank/DDBJ databases">
        <authorList>
            <consortium name="VectorBase"/>
        </authorList>
    </citation>
    <scope>NUCLEOTIDE SEQUENCE</scope>
    <source>
        <strain evidence="1">Liverpool</strain>
    </source>
</reference>
<reference evidence="1" key="1">
    <citation type="submission" date="2005-10" db="EMBL/GenBank/DDBJ databases">
        <authorList>
            <person name="Loftus B.J."/>
            <person name="Nene V.M."/>
            <person name="Hannick L.I."/>
            <person name="Bidwell S."/>
            <person name="Haas B."/>
            <person name="Amedeo P."/>
            <person name="Orvis J."/>
            <person name="Wortman J.R."/>
            <person name="White O.R."/>
            <person name="Salzberg S."/>
            <person name="Shumway M."/>
            <person name="Koo H."/>
            <person name="Zhao Y."/>
            <person name="Holmes M."/>
            <person name="Miller J."/>
            <person name="Schatz M."/>
            <person name="Pop M."/>
            <person name="Pai G."/>
            <person name="Utterback T."/>
            <person name="Rogers Y.-H."/>
            <person name="Kravitz S."/>
            <person name="Fraser C.M."/>
        </authorList>
    </citation>
    <scope>NUCLEOTIDE SEQUENCE</scope>
    <source>
        <strain evidence="1">Liverpool</strain>
    </source>
</reference>
<reference evidence="1" key="2">
    <citation type="journal article" date="2007" name="Science">
        <title>Genome sequence of Aedes aegypti, a major arbovirus vector.</title>
        <authorList>
            <person name="Nene V."/>
            <person name="Wortman J.R."/>
            <person name="Lawson D."/>
            <person name="Haas B."/>
            <person name="Kodira C."/>
            <person name="Tu Z.J."/>
            <person name="Loftus B."/>
            <person name="Xi Z."/>
            <person name="Megy K."/>
            <person name="Grabherr M."/>
            <person name="Ren Q."/>
            <person name="Zdobnov E.M."/>
            <person name="Lobo N.F."/>
            <person name="Campbell K.S."/>
            <person name="Brown S.E."/>
            <person name="Bonaldo M.F."/>
            <person name="Zhu J."/>
            <person name="Sinkins S.P."/>
            <person name="Hogenkamp D.G."/>
            <person name="Amedeo P."/>
            <person name="Arensburger P."/>
            <person name="Atkinson P.W."/>
            <person name="Bidwell S."/>
            <person name="Biedler J."/>
            <person name="Birney E."/>
            <person name="Bruggner R.V."/>
            <person name="Costas J."/>
            <person name="Coy M.R."/>
            <person name="Crabtree J."/>
            <person name="Crawford M."/>
            <person name="Debruyn B."/>
            <person name="Decaprio D."/>
            <person name="Eiglmeier K."/>
            <person name="Eisenstadt E."/>
            <person name="El-Dorry H."/>
            <person name="Gelbart W.M."/>
            <person name="Gomes S.L."/>
            <person name="Hammond M."/>
            <person name="Hannick L.I."/>
            <person name="Hogan J.R."/>
            <person name="Holmes M.H."/>
            <person name="Jaffe D."/>
            <person name="Johnston J.S."/>
            <person name="Kennedy R.C."/>
            <person name="Koo H."/>
            <person name="Kravitz S."/>
            <person name="Kriventseva E.V."/>
            <person name="Kulp D."/>
            <person name="Labutti K."/>
            <person name="Lee E."/>
            <person name="Li S."/>
            <person name="Lovin D.D."/>
            <person name="Mao C."/>
            <person name="Mauceli E."/>
            <person name="Menck C.F."/>
            <person name="Miller J.R."/>
            <person name="Montgomery P."/>
            <person name="Mori A."/>
            <person name="Nascimento A.L."/>
            <person name="Naveira H.F."/>
            <person name="Nusbaum C."/>
            <person name="O'leary S."/>
            <person name="Orvis J."/>
            <person name="Pertea M."/>
            <person name="Quesneville H."/>
            <person name="Reidenbach K.R."/>
            <person name="Rogers Y.H."/>
            <person name="Roth C.W."/>
            <person name="Schneider J.R."/>
            <person name="Schatz M."/>
            <person name="Shumway M."/>
            <person name="Stanke M."/>
            <person name="Stinson E.O."/>
            <person name="Tubio J.M."/>
            <person name="Vanzee J.P."/>
            <person name="Verjovski-Almeida S."/>
            <person name="Werner D."/>
            <person name="White O."/>
            <person name="Wyder S."/>
            <person name="Zeng Q."/>
            <person name="Zhao Q."/>
            <person name="Zhao Y."/>
            <person name="Hill C.A."/>
            <person name="Raikhel A.S."/>
            <person name="Soares M.B."/>
            <person name="Knudson D.L."/>
            <person name="Lee N.H."/>
            <person name="Galagan J."/>
            <person name="Salzberg S.L."/>
            <person name="Paulsen I.T."/>
            <person name="Dimopoulos G."/>
            <person name="Collins F.H."/>
            <person name="Birren B."/>
            <person name="Fraser-Liggett C.M."/>
            <person name="Severson D.W."/>
        </authorList>
    </citation>
    <scope>NUCLEOTIDE SEQUENCE [LARGE SCALE GENOMIC DNA]</scope>
    <source>
        <strain evidence="1">Liverpool</strain>
    </source>
</reference>
<name>J9HYU8_AEDAE</name>
<evidence type="ECO:0000313" key="2">
    <source>
        <dbReference type="Proteomes" id="UP000682892"/>
    </source>
</evidence>
<dbReference type="HOGENOM" id="CLU_2499701_0_0_1"/>
<dbReference type="PaxDb" id="7159-AAEL017173-PA"/>
<gene>
    <name evidence="1" type="ORF">AaeL_AAEL017173</name>
</gene>
<proteinExistence type="predicted"/>
<accession>J9HYU8</accession>
<sequence>MTDCGVVNHFLGIKILYDHATGCMYLTQEAAVDRVLTKFGMQTSNPEERLLSARTSCKSCVASLSSIAGQTHVHDAVCPTRHMLCG</sequence>
<dbReference type="Proteomes" id="UP000682892">
    <property type="component" value="Unassembled WGS sequence"/>
</dbReference>